<dbReference type="NCBIfam" id="NF008909">
    <property type="entry name" value="PRK12273.1"/>
    <property type="match status" value="1"/>
</dbReference>
<dbReference type="InterPro" id="IPR005677">
    <property type="entry name" value="Fum_hydII"/>
</dbReference>
<dbReference type="OrthoDB" id="9802809at2"/>
<dbReference type="AlphaFoldDB" id="A0A346A347"/>
<organism evidence="7 8">
    <name type="scientific">Pseudolabrys taiwanensis</name>
    <dbReference type="NCBI Taxonomy" id="331696"/>
    <lineage>
        <taxon>Bacteria</taxon>
        <taxon>Pseudomonadati</taxon>
        <taxon>Pseudomonadota</taxon>
        <taxon>Alphaproteobacteria</taxon>
        <taxon>Hyphomicrobiales</taxon>
        <taxon>Xanthobacteraceae</taxon>
        <taxon>Pseudolabrys</taxon>
    </lineage>
</organism>
<dbReference type="InterPro" id="IPR024083">
    <property type="entry name" value="Fumarase/histidase_N"/>
</dbReference>
<dbReference type="FunFam" id="1.10.275.10:FF:000001">
    <property type="entry name" value="Fumarate hydratase, mitochondrial"/>
    <property type="match status" value="1"/>
</dbReference>
<dbReference type="Gene3D" id="1.20.200.10">
    <property type="entry name" value="Fumarase/aspartase (Central domain)"/>
    <property type="match status" value="1"/>
</dbReference>
<dbReference type="Proteomes" id="UP000254889">
    <property type="component" value="Chromosome"/>
</dbReference>
<comment type="similarity">
    <text evidence="1 4">Belongs to the class-II fumarase/aspartase family. Fumarase subfamily.</text>
</comment>
<dbReference type="GO" id="GO:0004333">
    <property type="term" value="F:fumarate hydratase activity"/>
    <property type="evidence" value="ECO:0007669"/>
    <property type="project" value="UniProtKB-UniRule"/>
</dbReference>
<gene>
    <name evidence="4 7" type="primary">fumC</name>
    <name evidence="7" type="ORF">DW352_25545</name>
</gene>
<keyword evidence="3 4" id="KW-0456">Lyase</keyword>
<feature type="site" description="Important for catalytic activity" evidence="4">
    <location>
        <position position="331"/>
    </location>
</feature>
<feature type="domain" description="Fumarase C C-terminal" evidence="6">
    <location>
        <begin position="408"/>
        <end position="461"/>
    </location>
</feature>
<evidence type="ECO:0000256" key="3">
    <source>
        <dbReference type="ARBA" id="ARBA00023239"/>
    </source>
</evidence>
<evidence type="ECO:0000259" key="6">
    <source>
        <dbReference type="Pfam" id="PF10415"/>
    </source>
</evidence>
<evidence type="ECO:0000313" key="8">
    <source>
        <dbReference type="Proteomes" id="UP000254889"/>
    </source>
</evidence>
<feature type="binding site" description="in site B" evidence="4">
    <location>
        <begin position="129"/>
        <end position="132"/>
    </location>
    <ligand>
        <name>substrate</name>
    </ligand>
</feature>
<dbReference type="SUPFAM" id="SSF48557">
    <property type="entry name" value="L-aspartase-like"/>
    <property type="match status" value="1"/>
</dbReference>
<evidence type="ECO:0000259" key="5">
    <source>
        <dbReference type="Pfam" id="PF00206"/>
    </source>
</evidence>
<evidence type="ECO:0000313" key="7">
    <source>
        <dbReference type="EMBL" id="AXK83594.1"/>
    </source>
</evidence>
<sequence length="467" mass="49779">MTKTRTETDAFGPIEIDNDNLWGAQTQRSLQNFRIGTERMPVEVIHALGLVKRAAAEVNRDLGGLDAERADAIAAVAQDIADGKLDDQFPLVVWQTGSGTQSNMNVNEVIANVANVKLGGTLGAKKPVHPNDHVNMSQSSNDSMPTAMHIAAALRIERHLKPALAELYKALAAKAKEFESIVKIGRTHTMDATPITLGQEFSGYAAQVQSALGHLTQAQGALYPLAQGGTAVGTGLNSDPEFAGAFAAKIAGYTGLPFVSAANKFEHMAAHDAYVFVHGAINAAATALFKIANDIRLLGSGPRSGLGELSLPENEPGSSIMPGKTNPTQSEALTMVCCQVFGNQTTVTVAGSQGHFELNVYKPVLAHCMLQSIRLLGDAARSFTANCVVGIKANEPRIRELLERSLMLVTALSPKIGYDNASKVAKTAHANRTTLREEAERLGFVTGEEFDRLVQPAKMTHPTRHGD</sequence>
<comment type="subcellular location">
    <subcellularLocation>
        <location evidence="4">Cytoplasm</location>
    </subcellularLocation>
</comment>
<dbReference type="Pfam" id="PF10415">
    <property type="entry name" value="FumaraseC_C"/>
    <property type="match status" value="1"/>
</dbReference>
<dbReference type="HAMAP" id="MF_00743">
    <property type="entry name" value="FumaraseC"/>
    <property type="match status" value="1"/>
</dbReference>
<dbReference type="Pfam" id="PF00206">
    <property type="entry name" value="Lyase_1"/>
    <property type="match status" value="1"/>
</dbReference>
<dbReference type="InterPro" id="IPR000362">
    <property type="entry name" value="Fumarate_lyase_fam"/>
</dbReference>
<evidence type="ECO:0000256" key="1">
    <source>
        <dbReference type="ARBA" id="ARBA00009084"/>
    </source>
</evidence>
<comment type="subunit">
    <text evidence="4">Homotetramer.</text>
</comment>
<comment type="pathway">
    <text evidence="4">Carbohydrate metabolism; tricarboxylic acid cycle; (S)-malate from fumarate: step 1/1.</text>
</comment>
<feature type="active site" description="Proton donor/acceptor" evidence="4">
    <location>
        <position position="188"/>
    </location>
</feature>
<feature type="binding site" evidence="4">
    <location>
        <position position="187"/>
    </location>
    <ligand>
        <name>substrate</name>
    </ligand>
</feature>
<keyword evidence="2 4" id="KW-0816">Tricarboxylic acid cycle</keyword>
<dbReference type="EMBL" id="CP031417">
    <property type="protein sequence ID" value="AXK83594.1"/>
    <property type="molecule type" value="Genomic_DNA"/>
</dbReference>
<dbReference type="PRINTS" id="PR00149">
    <property type="entry name" value="FUMRATELYASE"/>
</dbReference>
<comment type="miscellaneous">
    <text evidence="4">There are 2 substrate-binding sites: the catalytic A site, and the non-catalytic B site that may play a role in the transfer of substrate or product between the active site and the solvent. Alternatively, the B site may bind allosteric effectors.</text>
</comment>
<feature type="binding site" evidence="4">
    <location>
        <begin position="324"/>
        <end position="326"/>
    </location>
    <ligand>
        <name>substrate</name>
    </ligand>
</feature>
<dbReference type="GO" id="GO:0006108">
    <property type="term" value="P:malate metabolic process"/>
    <property type="evidence" value="ECO:0007669"/>
    <property type="project" value="TreeGrafter"/>
</dbReference>
<feature type="binding site" evidence="4">
    <location>
        <position position="319"/>
    </location>
    <ligand>
        <name>substrate</name>
    </ligand>
</feature>
<comment type="function">
    <text evidence="4">Involved in the TCA cycle. Catalyzes the stereospecific interconversion of fumarate to L-malate.</text>
</comment>
<dbReference type="Gene3D" id="1.10.40.30">
    <property type="entry name" value="Fumarase/aspartase (C-terminal domain)"/>
    <property type="match status" value="1"/>
</dbReference>
<dbReference type="KEGG" id="ptaw:DW352_25545"/>
<dbReference type="GO" id="GO:0006099">
    <property type="term" value="P:tricarboxylic acid cycle"/>
    <property type="evidence" value="ECO:0007669"/>
    <property type="project" value="UniProtKB-UniRule"/>
</dbReference>
<name>A0A346A347_9HYPH</name>
<dbReference type="FunFam" id="1.10.40.30:FF:000002">
    <property type="entry name" value="Fumarate hydratase class II"/>
    <property type="match status" value="1"/>
</dbReference>
<proteinExistence type="inferred from homology"/>
<feature type="domain" description="Fumarate lyase N-terminal" evidence="5">
    <location>
        <begin position="13"/>
        <end position="342"/>
    </location>
</feature>
<feature type="binding site" evidence="4">
    <location>
        <begin position="98"/>
        <end position="100"/>
    </location>
    <ligand>
        <name>substrate</name>
    </ligand>
</feature>
<keyword evidence="8" id="KW-1185">Reference proteome</keyword>
<feature type="active site" evidence="4">
    <location>
        <position position="318"/>
    </location>
</feature>
<dbReference type="CDD" id="cd01362">
    <property type="entry name" value="Fumarase_classII"/>
    <property type="match status" value="1"/>
</dbReference>
<dbReference type="GO" id="GO:0005737">
    <property type="term" value="C:cytoplasm"/>
    <property type="evidence" value="ECO:0007669"/>
    <property type="project" value="UniProtKB-SubCell"/>
</dbReference>
<dbReference type="NCBIfam" id="TIGR00979">
    <property type="entry name" value="fumC_II"/>
    <property type="match status" value="1"/>
</dbReference>
<protein>
    <recommendedName>
        <fullName evidence="4">Fumarate hydratase class II</fullName>
        <shortName evidence="4">Fumarase C</shortName>
        <ecNumber evidence="4">4.2.1.2</ecNumber>
    </recommendedName>
    <alternativeName>
        <fullName evidence="4">Aerobic fumarase</fullName>
    </alternativeName>
    <alternativeName>
        <fullName evidence="4">Iron-independent fumarase</fullName>
    </alternativeName>
</protein>
<dbReference type="GO" id="GO:0006106">
    <property type="term" value="P:fumarate metabolic process"/>
    <property type="evidence" value="ECO:0007669"/>
    <property type="project" value="InterPro"/>
</dbReference>
<evidence type="ECO:0000256" key="2">
    <source>
        <dbReference type="ARBA" id="ARBA00022532"/>
    </source>
</evidence>
<dbReference type="RefSeq" id="WP_115693973.1">
    <property type="nucleotide sequence ID" value="NZ_CP031417.1"/>
</dbReference>
<dbReference type="InterPro" id="IPR008948">
    <property type="entry name" value="L-Aspartase-like"/>
</dbReference>
<dbReference type="InterPro" id="IPR020557">
    <property type="entry name" value="Fumarate_lyase_CS"/>
</dbReference>
<accession>A0A346A347</accession>
<dbReference type="PANTHER" id="PTHR11444:SF1">
    <property type="entry name" value="FUMARATE HYDRATASE, MITOCHONDRIAL"/>
    <property type="match status" value="1"/>
</dbReference>
<comment type="catalytic activity">
    <reaction evidence="4">
        <text>(S)-malate = fumarate + H2O</text>
        <dbReference type="Rhea" id="RHEA:12460"/>
        <dbReference type="ChEBI" id="CHEBI:15377"/>
        <dbReference type="ChEBI" id="CHEBI:15589"/>
        <dbReference type="ChEBI" id="CHEBI:29806"/>
        <dbReference type="EC" id="4.2.1.2"/>
    </reaction>
</comment>
<dbReference type="PRINTS" id="PR00145">
    <property type="entry name" value="ARGSUCLYASE"/>
</dbReference>
<dbReference type="Gene3D" id="1.10.275.10">
    <property type="entry name" value="Fumarase/aspartase (N-terminal domain)"/>
    <property type="match status" value="1"/>
</dbReference>
<reference evidence="7 8" key="1">
    <citation type="submission" date="2018-07" db="EMBL/GenBank/DDBJ databases">
        <authorList>
            <person name="Quirk P.G."/>
            <person name="Krulwich T.A."/>
        </authorList>
    </citation>
    <scope>NUCLEOTIDE SEQUENCE [LARGE SCALE GENOMIC DNA]</scope>
    <source>
        <strain evidence="7 8">CC-BB4</strain>
    </source>
</reference>
<feature type="binding site" evidence="4">
    <location>
        <begin position="139"/>
        <end position="141"/>
    </location>
    <ligand>
        <name>substrate</name>
    </ligand>
</feature>
<dbReference type="UniPathway" id="UPA00223">
    <property type="reaction ID" value="UER01007"/>
</dbReference>
<dbReference type="InterPro" id="IPR018951">
    <property type="entry name" value="Fumarase_C_C"/>
</dbReference>
<dbReference type="InterPro" id="IPR022761">
    <property type="entry name" value="Fumarate_lyase_N"/>
</dbReference>
<dbReference type="PANTHER" id="PTHR11444">
    <property type="entry name" value="ASPARTATEAMMONIA/ARGININOSUCCINATE/ADENYLOSUCCINATE LYASE"/>
    <property type="match status" value="1"/>
</dbReference>
<dbReference type="PROSITE" id="PS00163">
    <property type="entry name" value="FUMARATE_LYASES"/>
    <property type="match status" value="1"/>
</dbReference>
<keyword evidence="4" id="KW-0963">Cytoplasm</keyword>
<evidence type="ECO:0000256" key="4">
    <source>
        <dbReference type="HAMAP-Rule" id="MF_00743"/>
    </source>
</evidence>
<dbReference type="FunFam" id="1.20.200.10:FF:000001">
    <property type="entry name" value="Fumarate hydratase, mitochondrial"/>
    <property type="match status" value="1"/>
</dbReference>
<dbReference type="EC" id="4.2.1.2" evidence="4"/>